<dbReference type="EMBL" id="JACHJH010000001">
    <property type="protein sequence ID" value="MBB4891959.1"/>
    <property type="molecule type" value="Genomic_DNA"/>
</dbReference>
<dbReference type="AlphaFoldDB" id="A0A7W7LKY8"/>
<evidence type="ECO:0008006" key="3">
    <source>
        <dbReference type="Google" id="ProtNLM"/>
    </source>
</evidence>
<dbReference type="Gene3D" id="1.25.40.10">
    <property type="entry name" value="Tetratricopeptide repeat domain"/>
    <property type="match status" value="1"/>
</dbReference>
<dbReference type="Proteomes" id="UP000556084">
    <property type="component" value="Unassembled WGS sequence"/>
</dbReference>
<proteinExistence type="predicted"/>
<evidence type="ECO:0000313" key="1">
    <source>
        <dbReference type="EMBL" id="MBB4891959.1"/>
    </source>
</evidence>
<name>A0A7W7LKY8_9ACTN</name>
<protein>
    <recommendedName>
        <fullName evidence="3">Tetratricopeptide repeat protein</fullName>
    </recommendedName>
</protein>
<accession>A0A7W7LKY8</accession>
<dbReference type="RefSeq" id="WP_246469810.1">
    <property type="nucleotide sequence ID" value="NZ_JACHJH010000001.1"/>
</dbReference>
<keyword evidence="2" id="KW-1185">Reference proteome</keyword>
<dbReference type="InterPro" id="IPR011990">
    <property type="entry name" value="TPR-like_helical_dom_sf"/>
</dbReference>
<comment type="caution">
    <text evidence="1">The sequence shown here is derived from an EMBL/GenBank/DDBJ whole genome shotgun (WGS) entry which is preliminary data.</text>
</comment>
<reference evidence="1 2" key="1">
    <citation type="submission" date="2020-08" db="EMBL/GenBank/DDBJ databases">
        <title>Genomic Encyclopedia of Type Strains, Phase III (KMG-III): the genomes of soil and plant-associated and newly described type strains.</title>
        <authorList>
            <person name="Whitman W."/>
        </authorList>
    </citation>
    <scope>NUCLEOTIDE SEQUENCE [LARGE SCALE GENOMIC DNA]</scope>
    <source>
        <strain evidence="1 2">CECT 3266</strain>
    </source>
</reference>
<gene>
    <name evidence="1" type="ORF">FHS39_000959</name>
</gene>
<sequence length="165" mass="17376">MAGSDLLAPAIRELGAAVRLFRESSHSGEVGRALLAQIGEIAQIAGWIESDAGQYGRAEQAYRLGISAARETGDSTLVGNLAGSLAYQWSNTGRERESVALANAALADANEPEQAAQEARRILSAGVASERTAERSRVVSRRLKPFSAVPEVDGLLSDYGHVPAC</sequence>
<evidence type="ECO:0000313" key="2">
    <source>
        <dbReference type="Proteomes" id="UP000556084"/>
    </source>
</evidence>
<organism evidence="1 2">
    <name type="scientific">Streptomyces olivoverticillatus</name>
    <dbReference type="NCBI Taxonomy" id="66427"/>
    <lineage>
        <taxon>Bacteria</taxon>
        <taxon>Bacillati</taxon>
        <taxon>Actinomycetota</taxon>
        <taxon>Actinomycetes</taxon>
        <taxon>Kitasatosporales</taxon>
        <taxon>Streptomycetaceae</taxon>
        <taxon>Streptomyces</taxon>
    </lineage>
</organism>